<dbReference type="Proteomes" id="UP001335665">
    <property type="component" value="Unassembled WGS sequence"/>
</dbReference>
<dbReference type="InterPro" id="IPR011991">
    <property type="entry name" value="ArsR-like_HTH"/>
</dbReference>
<gene>
    <name evidence="4" type="ORF">PS396_03280</name>
</gene>
<dbReference type="InterPro" id="IPR001763">
    <property type="entry name" value="Rhodanese-like_dom"/>
</dbReference>
<dbReference type="InterPro" id="IPR036388">
    <property type="entry name" value="WH-like_DNA-bd_sf"/>
</dbReference>
<dbReference type="EMBL" id="JAQSFA010000005">
    <property type="protein sequence ID" value="MEE6700821.1"/>
    <property type="molecule type" value="Genomic_DNA"/>
</dbReference>
<reference evidence="4 5" key="1">
    <citation type="submission" date="2023-02" db="EMBL/GenBank/DDBJ databases">
        <title>The predominant lactic acid bacteria and yeasts involved in the spontaneous fermentation of millet during the production of the traditional porridge Hausa koko in Ghana.</title>
        <authorList>
            <person name="Atter A."/>
            <person name="Diaz M."/>
        </authorList>
    </citation>
    <scope>NUCLEOTIDE SEQUENCE [LARGE SCALE GENOMIC DNA]</scope>
    <source>
        <strain evidence="4 5">FI11552</strain>
    </source>
</reference>
<dbReference type="Gene3D" id="3.40.250.10">
    <property type="entry name" value="Rhodanese-like domain"/>
    <property type="match status" value="1"/>
</dbReference>
<evidence type="ECO:0000256" key="1">
    <source>
        <dbReference type="ARBA" id="ARBA00023125"/>
    </source>
</evidence>
<dbReference type="SMART" id="SM00418">
    <property type="entry name" value="HTH_ARSR"/>
    <property type="match status" value="1"/>
</dbReference>
<keyword evidence="5" id="KW-1185">Reference proteome</keyword>
<dbReference type="CDD" id="cd00090">
    <property type="entry name" value="HTH_ARSR"/>
    <property type="match status" value="1"/>
</dbReference>
<dbReference type="PROSITE" id="PS50206">
    <property type="entry name" value="RHODANESE_3"/>
    <property type="match status" value="1"/>
</dbReference>
<evidence type="ECO:0000259" key="2">
    <source>
        <dbReference type="PROSITE" id="PS50206"/>
    </source>
</evidence>
<dbReference type="Pfam" id="PF00581">
    <property type="entry name" value="Rhodanese"/>
    <property type="match status" value="1"/>
</dbReference>
<dbReference type="InterPro" id="IPR050229">
    <property type="entry name" value="GlpE_sulfurtransferase"/>
</dbReference>
<organism evidence="4 5">
    <name type="scientific">Limosilactobacillus pontis</name>
    <dbReference type="NCBI Taxonomy" id="35787"/>
    <lineage>
        <taxon>Bacteria</taxon>
        <taxon>Bacillati</taxon>
        <taxon>Bacillota</taxon>
        <taxon>Bacilli</taxon>
        <taxon>Lactobacillales</taxon>
        <taxon>Lactobacillaceae</taxon>
        <taxon>Limosilactobacillus</taxon>
    </lineage>
</organism>
<proteinExistence type="predicted"/>
<dbReference type="InterPro" id="IPR036873">
    <property type="entry name" value="Rhodanese-like_dom_sf"/>
</dbReference>
<sequence>MNQQALEYKDKLYKELSRVGKGLSSDKRLAILDLLSQSPKVSRTNCQETGISVANTSRHLQVLKDSRLVKAVQDGNHVIYQLGSQQIQALVALLISVGEQELSEVSALHAAANRPRDVKTIDLEEAIGTAGQALILDVRPADEYAAGHIDAAINIPVDELSENMSRLPKKKTIIVYCRGRLYPCANLATQLLNQHGFRARSLNYSFYDWKRENERER</sequence>
<dbReference type="SUPFAM" id="SSF46785">
    <property type="entry name" value="Winged helix' DNA-binding domain"/>
    <property type="match status" value="1"/>
</dbReference>
<dbReference type="Gene3D" id="1.10.10.10">
    <property type="entry name" value="Winged helix-like DNA-binding domain superfamily/Winged helix DNA-binding domain"/>
    <property type="match status" value="1"/>
</dbReference>
<accession>A0ABU7ST35</accession>
<dbReference type="InterPro" id="IPR036390">
    <property type="entry name" value="WH_DNA-bd_sf"/>
</dbReference>
<dbReference type="SMART" id="SM00450">
    <property type="entry name" value="RHOD"/>
    <property type="match status" value="1"/>
</dbReference>
<dbReference type="PANTHER" id="PTHR43031:SF16">
    <property type="entry name" value="OXIDOREDUCTASE"/>
    <property type="match status" value="1"/>
</dbReference>
<dbReference type="PANTHER" id="PTHR43031">
    <property type="entry name" value="FAD-DEPENDENT OXIDOREDUCTASE"/>
    <property type="match status" value="1"/>
</dbReference>
<comment type="caution">
    <text evidence="4">The sequence shown here is derived from an EMBL/GenBank/DDBJ whole genome shotgun (WGS) entry which is preliminary data.</text>
</comment>
<feature type="domain" description="HTH arsR-type" evidence="3">
    <location>
        <begin position="8"/>
        <end position="102"/>
    </location>
</feature>
<dbReference type="RefSeq" id="WP_331191920.1">
    <property type="nucleotide sequence ID" value="NZ_JAQSEN010000019.1"/>
</dbReference>
<feature type="domain" description="Rhodanese" evidence="2">
    <location>
        <begin position="129"/>
        <end position="214"/>
    </location>
</feature>
<dbReference type="SUPFAM" id="SSF52821">
    <property type="entry name" value="Rhodanese/Cell cycle control phosphatase"/>
    <property type="match status" value="1"/>
</dbReference>
<evidence type="ECO:0000259" key="3">
    <source>
        <dbReference type="PROSITE" id="PS50987"/>
    </source>
</evidence>
<protein>
    <submittedName>
        <fullName evidence="4">Rhodanese-like domain-containing protein</fullName>
    </submittedName>
</protein>
<evidence type="ECO:0000313" key="4">
    <source>
        <dbReference type="EMBL" id="MEE6700821.1"/>
    </source>
</evidence>
<dbReference type="PRINTS" id="PR00778">
    <property type="entry name" value="HTHARSR"/>
</dbReference>
<dbReference type="PROSITE" id="PS50987">
    <property type="entry name" value="HTH_ARSR_2"/>
    <property type="match status" value="1"/>
</dbReference>
<dbReference type="Pfam" id="PF01022">
    <property type="entry name" value="HTH_5"/>
    <property type="match status" value="1"/>
</dbReference>
<name>A0ABU7ST35_9LACO</name>
<evidence type="ECO:0000313" key="5">
    <source>
        <dbReference type="Proteomes" id="UP001335665"/>
    </source>
</evidence>
<keyword evidence="1" id="KW-0238">DNA-binding</keyword>
<dbReference type="InterPro" id="IPR001845">
    <property type="entry name" value="HTH_ArsR_DNA-bd_dom"/>
</dbReference>